<evidence type="ECO:0000313" key="3">
    <source>
        <dbReference type="Proteomes" id="UP000199622"/>
    </source>
</evidence>
<protein>
    <submittedName>
        <fullName evidence="2">Uncharacterized protein</fullName>
    </submittedName>
</protein>
<reference evidence="3" key="1">
    <citation type="submission" date="2016-10" db="EMBL/GenBank/DDBJ databases">
        <authorList>
            <person name="Varghese N."/>
            <person name="Submissions S."/>
        </authorList>
    </citation>
    <scope>NUCLEOTIDE SEQUENCE [LARGE SCALE GENOMIC DNA]</scope>
    <source>
        <strain evidence="3">DSM 44544</strain>
    </source>
</reference>
<organism evidence="2 3">
    <name type="scientific">Amycolatopsis tolypomycina</name>
    <dbReference type="NCBI Taxonomy" id="208445"/>
    <lineage>
        <taxon>Bacteria</taxon>
        <taxon>Bacillati</taxon>
        <taxon>Actinomycetota</taxon>
        <taxon>Actinomycetes</taxon>
        <taxon>Pseudonocardiales</taxon>
        <taxon>Pseudonocardiaceae</taxon>
        <taxon>Amycolatopsis</taxon>
    </lineage>
</organism>
<keyword evidence="3" id="KW-1185">Reference proteome</keyword>
<dbReference type="OrthoDB" id="3638584at2"/>
<feature type="signal peptide" evidence="1">
    <location>
        <begin position="1"/>
        <end position="27"/>
    </location>
</feature>
<evidence type="ECO:0000313" key="2">
    <source>
        <dbReference type="EMBL" id="SEC57553.1"/>
    </source>
</evidence>
<name>A0A1H4TM24_9PSEU</name>
<dbReference type="Proteomes" id="UP000199622">
    <property type="component" value="Unassembled WGS sequence"/>
</dbReference>
<accession>A0A1H4TM24</accession>
<dbReference type="AlphaFoldDB" id="A0A1H4TM24"/>
<evidence type="ECO:0000256" key="1">
    <source>
        <dbReference type="SAM" id="SignalP"/>
    </source>
</evidence>
<gene>
    <name evidence="2" type="ORF">SAMN04489727_4260</name>
</gene>
<dbReference type="RefSeq" id="WP_091309996.1">
    <property type="nucleotide sequence ID" value="NZ_FNSO01000004.1"/>
</dbReference>
<dbReference type="EMBL" id="FNSO01000004">
    <property type="protein sequence ID" value="SEC57553.1"/>
    <property type="molecule type" value="Genomic_DNA"/>
</dbReference>
<keyword evidence="1" id="KW-0732">Signal</keyword>
<feature type="chain" id="PRO_5011433797" evidence="1">
    <location>
        <begin position="28"/>
        <end position="63"/>
    </location>
</feature>
<sequence length="63" mass="6347">MRRITAAAVAALTTGVLFGTTAGLAQAESGPTGRCVGSSLAMYATTQLCVVERTYPAITQPGS</sequence>
<proteinExistence type="predicted"/>